<evidence type="ECO:0000313" key="3">
    <source>
        <dbReference type="EMBL" id="PWV61793.1"/>
    </source>
</evidence>
<dbReference type="Gene3D" id="3.40.50.510">
    <property type="entry name" value="Phosphotransferase system, mannose-type IIA component"/>
    <property type="match status" value="1"/>
</dbReference>
<dbReference type="GO" id="GO:0016020">
    <property type="term" value="C:membrane"/>
    <property type="evidence" value="ECO:0007669"/>
    <property type="project" value="InterPro"/>
</dbReference>
<dbReference type="InterPro" id="IPR051471">
    <property type="entry name" value="Bacterial_PTS_sugar_comp"/>
</dbReference>
<name>A0A317MUY6_9GAMM</name>
<proteinExistence type="predicted"/>
<organism evidence="3 4">
    <name type="scientific">Plasticicumulans acidivorans</name>
    <dbReference type="NCBI Taxonomy" id="886464"/>
    <lineage>
        <taxon>Bacteria</taxon>
        <taxon>Pseudomonadati</taxon>
        <taxon>Pseudomonadota</taxon>
        <taxon>Gammaproteobacteria</taxon>
        <taxon>Candidatus Competibacteraceae</taxon>
        <taxon>Plasticicumulans</taxon>
    </lineage>
</organism>
<protein>
    <submittedName>
        <fullName evidence="3">PTS system ascorbate-specific IIA component</fullName>
    </submittedName>
</protein>
<accession>A0A317MUY6</accession>
<dbReference type="GO" id="GO:0016740">
    <property type="term" value="F:transferase activity"/>
    <property type="evidence" value="ECO:0007669"/>
    <property type="project" value="UniProtKB-KW"/>
</dbReference>
<keyword evidence="1" id="KW-0808">Transferase</keyword>
<dbReference type="SUPFAM" id="SSF53062">
    <property type="entry name" value="PTS system fructose IIA component-like"/>
    <property type="match status" value="1"/>
</dbReference>
<dbReference type="InterPro" id="IPR036662">
    <property type="entry name" value="PTS_EIIA_man-typ_sf"/>
</dbReference>
<evidence type="ECO:0000313" key="4">
    <source>
        <dbReference type="Proteomes" id="UP000246569"/>
    </source>
</evidence>
<comment type="caution">
    <text evidence="3">The sequence shown here is derived from an EMBL/GenBank/DDBJ whole genome shotgun (WGS) entry which is preliminary data.</text>
</comment>
<dbReference type="GO" id="GO:0009401">
    <property type="term" value="P:phosphoenolpyruvate-dependent sugar phosphotransferase system"/>
    <property type="evidence" value="ECO:0007669"/>
    <property type="project" value="InterPro"/>
</dbReference>
<dbReference type="PANTHER" id="PTHR33799:SF1">
    <property type="entry name" value="PTS SYSTEM MANNOSE-SPECIFIC EIIAB COMPONENT-RELATED"/>
    <property type="match status" value="1"/>
</dbReference>
<dbReference type="Proteomes" id="UP000246569">
    <property type="component" value="Unassembled WGS sequence"/>
</dbReference>
<dbReference type="AlphaFoldDB" id="A0A317MUY6"/>
<dbReference type="PANTHER" id="PTHR33799">
    <property type="entry name" value="PTS PERMEASE-RELATED-RELATED"/>
    <property type="match status" value="1"/>
</dbReference>
<dbReference type="EMBL" id="QGTJ01000005">
    <property type="protein sequence ID" value="PWV61793.1"/>
    <property type="molecule type" value="Genomic_DNA"/>
</dbReference>
<feature type="domain" description="PTS EIIA type-4" evidence="2">
    <location>
        <begin position="2"/>
        <end position="124"/>
    </location>
</feature>
<keyword evidence="4" id="KW-1185">Reference proteome</keyword>
<evidence type="ECO:0000256" key="1">
    <source>
        <dbReference type="ARBA" id="ARBA00022679"/>
    </source>
</evidence>
<dbReference type="PROSITE" id="PS51096">
    <property type="entry name" value="PTS_EIIA_TYPE_4"/>
    <property type="match status" value="1"/>
</dbReference>
<dbReference type="Pfam" id="PF03610">
    <property type="entry name" value="EIIA-man"/>
    <property type="match status" value="1"/>
</dbReference>
<gene>
    <name evidence="3" type="ORF">C7443_105226</name>
</gene>
<reference evidence="3 4" key="1">
    <citation type="submission" date="2018-05" db="EMBL/GenBank/DDBJ databases">
        <title>Genomic Encyclopedia of Type Strains, Phase IV (KMG-IV): sequencing the most valuable type-strain genomes for metagenomic binning, comparative biology and taxonomic classification.</title>
        <authorList>
            <person name="Goeker M."/>
        </authorList>
    </citation>
    <scope>NUCLEOTIDE SEQUENCE [LARGE SCALE GENOMIC DNA]</scope>
    <source>
        <strain evidence="3 4">DSM 23606</strain>
    </source>
</reference>
<evidence type="ECO:0000259" key="2">
    <source>
        <dbReference type="PROSITE" id="PS51096"/>
    </source>
</evidence>
<dbReference type="InterPro" id="IPR004701">
    <property type="entry name" value="PTS_EIIA_man-typ"/>
</dbReference>
<dbReference type="OrthoDB" id="7065728at2"/>
<sequence length="134" mass="14190">MSVGLLLITHNRVGEELLNTATTTFAHCPMNAATLGIGERCDPDALAREARERLLSVDSGEGVLVLTDIYGSTPSNIANRLLDEGNVIVIAGLSLPMLIRVMNYCRLSLPELAQKAASAGAEGIVLSTAETRMP</sequence>
<dbReference type="RefSeq" id="WP_110018578.1">
    <property type="nucleotide sequence ID" value="NZ_QGTJ01000005.1"/>
</dbReference>